<evidence type="ECO:0008006" key="3">
    <source>
        <dbReference type="Google" id="ProtNLM"/>
    </source>
</evidence>
<evidence type="ECO:0000313" key="2">
    <source>
        <dbReference type="Proteomes" id="UP000075260"/>
    </source>
</evidence>
<comment type="caution">
    <text evidence="1">The sequence shown here is derived from an EMBL/GenBank/DDBJ whole genome shotgun (WGS) entry which is preliminary data.</text>
</comment>
<organism evidence="1 2">
    <name type="scientific">Sorangium cellulosum</name>
    <name type="common">Polyangium cellulosum</name>
    <dbReference type="NCBI Taxonomy" id="56"/>
    <lineage>
        <taxon>Bacteria</taxon>
        <taxon>Pseudomonadati</taxon>
        <taxon>Myxococcota</taxon>
        <taxon>Polyangia</taxon>
        <taxon>Polyangiales</taxon>
        <taxon>Polyangiaceae</taxon>
        <taxon>Sorangium</taxon>
    </lineage>
</organism>
<reference evidence="1 2" key="1">
    <citation type="submission" date="2014-02" db="EMBL/GenBank/DDBJ databases">
        <title>The small core and large imbalanced accessory genome model reveals a collaborative survival strategy of Sorangium cellulosum strains in nature.</title>
        <authorList>
            <person name="Han K."/>
            <person name="Peng R."/>
            <person name="Blom J."/>
            <person name="Li Y.-Z."/>
        </authorList>
    </citation>
    <scope>NUCLEOTIDE SEQUENCE [LARGE SCALE GENOMIC DNA]</scope>
    <source>
        <strain evidence="1 2">So0008-312</strain>
    </source>
</reference>
<dbReference type="AlphaFoldDB" id="A0A150QM94"/>
<accession>A0A150QM94</accession>
<dbReference type="Proteomes" id="UP000075260">
    <property type="component" value="Unassembled WGS sequence"/>
</dbReference>
<protein>
    <recommendedName>
        <fullName evidence="3">Glycine zipper domain-containing protein</fullName>
    </recommendedName>
</protein>
<dbReference type="RefSeq" id="WP_061608777.1">
    <property type="nucleotide sequence ID" value="NZ_JEMA01000515.1"/>
</dbReference>
<proteinExistence type="predicted"/>
<sequence length="146" mass="14069">MHDTAFEPLENDLQARRWREEPLPAGVPPHASGLAKAAAGALAGAAAGAAVGAIAGPPGVVAGSVIGTLVGTVAEVVVSRDRRREAQRDAALDEEIGVVGGEIGAAAPGQPAAERGAFSAPVAGAAGAVDGGFGPAGGPLQNVELA</sequence>
<dbReference type="EMBL" id="JEMA01000515">
    <property type="protein sequence ID" value="KYF68942.1"/>
    <property type="molecule type" value="Genomic_DNA"/>
</dbReference>
<gene>
    <name evidence="1" type="ORF">BE15_32725</name>
</gene>
<evidence type="ECO:0000313" key="1">
    <source>
        <dbReference type="EMBL" id="KYF68942.1"/>
    </source>
</evidence>
<name>A0A150QM94_SORCE</name>